<dbReference type="Proteomes" id="UP000005239">
    <property type="component" value="Unassembled WGS sequence"/>
</dbReference>
<organism evidence="2 3">
    <name type="scientific">Pristionchus pacificus</name>
    <name type="common">Parasitic nematode worm</name>
    <dbReference type="NCBI Taxonomy" id="54126"/>
    <lineage>
        <taxon>Eukaryota</taxon>
        <taxon>Metazoa</taxon>
        <taxon>Ecdysozoa</taxon>
        <taxon>Nematoda</taxon>
        <taxon>Chromadorea</taxon>
        <taxon>Rhabditida</taxon>
        <taxon>Rhabditina</taxon>
        <taxon>Diplogasteromorpha</taxon>
        <taxon>Diplogasteroidea</taxon>
        <taxon>Neodiplogasteridae</taxon>
        <taxon>Pristionchus</taxon>
    </lineage>
</organism>
<reference evidence="3" key="1">
    <citation type="journal article" date="2008" name="Nat. Genet.">
        <title>The Pristionchus pacificus genome provides a unique perspective on nematode lifestyle and parasitism.</title>
        <authorList>
            <person name="Dieterich C."/>
            <person name="Clifton S.W."/>
            <person name="Schuster L.N."/>
            <person name="Chinwalla A."/>
            <person name="Delehaunty K."/>
            <person name="Dinkelacker I."/>
            <person name="Fulton L."/>
            <person name="Fulton R."/>
            <person name="Godfrey J."/>
            <person name="Minx P."/>
            <person name="Mitreva M."/>
            <person name="Roeseler W."/>
            <person name="Tian H."/>
            <person name="Witte H."/>
            <person name="Yang S.P."/>
            <person name="Wilson R.K."/>
            <person name="Sommer R.J."/>
        </authorList>
    </citation>
    <scope>NUCLEOTIDE SEQUENCE [LARGE SCALE GENOMIC DNA]</scope>
    <source>
        <strain evidence="3">PS312</strain>
    </source>
</reference>
<evidence type="ECO:0000313" key="3">
    <source>
        <dbReference type="Proteomes" id="UP000005239"/>
    </source>
</evidence>
<reference evidence="2" key="2">
    <citation type="submission" date="2022-06" db="UniProtKB">
        <authorList>
            <consortium name="EnsemblMetazoa"/>
        </authorList>
    </citation>
    <scope>IDENTIFICATION</scope>
    <source>
        <strain evidence="2">PS312</strain>
    </source>
</reference>
<keyword evidence="3" id="KW-1185">Reference proteome</keyword>
<dbReference type="EnsemblMetazoa" id="PPA39933.1">
    <property type="protein sequence ID" value="PPA39933.1"/>
    <property type="gene ID" value="WBGene00278302"/>
</dbReference>
<feature type="region of interest" description="Disordered" evidence="1">
    <location>
        <begin position="1"/>
        <end position="44"/>
    </location>
</feature>
<evidence type="ECO:0000256" key="1">
    <source>
        <dbReference type="SAM" id="MobiDB-lite"/>
    </source>
</evidence>
<sequence>MQKRYDSEDQVNADFGEVCVLSPPPEPEKETKVDLREQPEQQETSVQLERITVIRSTYPIPNSPAVEGVTESPSFSSMKTARSWSDDVVALKKLMGKQEAELLLMQKREETMKNEIELLKSSLVSRDDDIKKVKADLLPYQLAKYFAVKGRTMKDKCPSGCECAGSDLRHRKAHVMGMHYPILQDYRSMQDDLLLKTVGEMADRSHRYCMLCNNFDGNSREKLAVHLHEKHRSHFDDLVRNLRNAQDVDSADGVDNKDQGIVEKIFALSEGRKVQTKEKKAVSL</sequence>
<evidence type="ECO:0000313" key="2">
    <source>
        <dbReference type="EnsemblMetazoa" id="PPA39933.1"/>
    </source>
</evidence>
<feature type="compositionally biased region" description="Basic and acidic residues" evidence="1">
    <location>
        <begin position="26"/>
        <end position="39"/>
    </location>
</feature>
<gene>
    <name evidence="2" type="primary">WBGene00278302</name>
</gene>
<protein>
    <submittedName>
        <fullName evidence="2">Uncharacterized protein</fullName>
    </submittedName>
</protein>
<proteinExistence type="predicted"/>
<accession>A0A2A6BZ63</accession>
<dbReference type="AlphaFoldDB" id="A0A2A6BZ63"/>
<name>A0A2A6BZ63_PRIPA</name>
<accession>A0A8R1UWM6</accession>